<evidence type="ECO:0000256" key="12">
    <source>
        <dbReference type="ARBA" id="ARBA00025670"/>
    </source>
</evidence>
<dbReference type="Gene3D" id="3.90.930.40">
    <property type="match status" value="1"/>
</dbReference>
<keyword evidence="10 14" id="KW-0804">Transcription</keyword>
<feature type="compositionally biased region" description="Acidic residues" evidence="15">
    <location>
        <begin position="807"/>
        <end position="821"/>
    </location>
</feature>
<keyword evidence="9 14" id="KW-0805">Transcription regulation</keyword>
<feature type="compositionally biased region" description="Basic and acidic residues" evidence="15">
    <location>
        <begin position="51"/>
        <end position="69"/>
    </location>
</feature>
<sequence length="897" mass="100877">MKDPTQSQDPRLVSAYAVYKGLIPGVKSYQDTSETTSASKKKKAAKKNRKRESIDSKIALKAEDAKNSEVEAAENDPSPQKKGKKSKSKDSTAGLIAKANGKGEDKRNRTSEINQETATSTDDGEAGTKSKKKKRKKNKKQNIQDTTNGESQSEMDSITLDSTVCLSDDDEAPPLKARKLNKDLVPNPLANGGLKKKHEKVGKKADNNTSQASSSVADDTSSSSPKKKSKKKKKKNKKGSEADTTKTSVVTDSFDDLEVPSAPTTPAGGKSKTDKKKAKQNALALTFNSSPRNSKKSLYEVTSTAPPPDVRSVFNSKRIEDSVDHGKMALEWLIHPVSSEEFMKDYFEKKPLLVKRKNEECENYYRWLLTTQLFDDILRRNCVKYSVNLDITSYTDGVRETLSENMQGRVRPAVVWDYYNNGCSIRMLNPQSYIQPLWRLNSSLQEWFGSFVGANMYLTPPDSQGFAPHYDDIDAFILQVEGKKQWKLYAPRKEDEKLPRFSSGNFSEADDNLGEPILDVVLEEGDLLYFPRGVIHQAKTVDGEHSLHLTLSCHQLNTYGDLLKQHLNHTLEKLMAKDISFRQGLPRDYMSFMGIAHENSADKEIQQKRKTFSKKIEQLVTKIAKEPADFAADAMGKKFIWDSLPPFLSSKERETCVVEDGEFMQEGRVFNRVEFDPEVEVKLIRKNCVRLVVEEGLLRLYYSTENSLVYHDEDAQYLELSVELAPAINHLISQYPNFTKIEDLPLSSEDVTQKIQVISDLWERSLIFTKDPLEPCDSNDIESADSNSSDMEQDEDVESVNLSDLPNESDDEGSDEDDDFYDSTVYQLEDDSDEDGEGSEISGEYSNDEADDGQADPDAFIEIDSEDADAEEDDDETARLFEMDDDGEFSIEDEESD</sequence>
<dbReference type="Gene3D" id="1.10.10.1500">
    <property type="entry name" value="JmjC domain-containing ribosomal oxygenase (ROX), dimer domain"/>
    <property type="match status" value="1"/>
</dbReference>
<feature type="compositionally biased region" description="Low complexity" evidence="15">
    <location>
        <begin position="209"/>
        <end position="224"/>
    </location>
</feature>
<evidence type="ECO:0000256" key="13">
    <source>
        <dbReference type="ARBA" id="ARBA00047915"/>
    </source>
</evidence>
<feature type="compositionally biased region" description="Polar residues" evidence="15">
    <location>
        <begin position="111"/>
        <end position="121"/>
    </location>
</feature>
<feature type="compositionally biased region" description="Basic and acidic residues" evidence="15">
    <location>
        <begin position="101"/>
        <end position="110"/>
    </location>
</feature>
<dbReference type="InterPro" id="IPR049043">
    <property type="entry name" value="WHD_RIOX1"/>
</dbReference>
<evidence type="ECO:0000256" key="11">
    <source>
        <dbReference type="ARBA" id="ARBA00023242"/>
    </source>
</evidence>
<name>A0ABP1S5Z7_9HEXA</name>
<evidence type="ECO:0000256" key="10">
    <source>
        <dbReference type="ARBA" id="ARBA00023163"/>
    </source>
</evidence>
<organism evidence="17 18">
    <name type="scientific">Orchesella dallaii</name>
    <dbReference type="NCBI Taxonomy" id="48710"/>
    <lineage>
        <taxon>Eukaryota</taxon>
        <taxon>Metazoa</taxon>
        <taxon>Ecdysozoa</taxon>
        <taxon>Arthropoda</taxon>
        <taxon>Hexapoda</taxon>
        <taxon>Collembola</taxon>
        <taxon>Entomobryomorpha</taxon>
        <taxon>Entomobryoidea</taxon>
        <taxon>Orchesellidae</taxon>
        <taxon>Orchesellinae</taxon>
        <taxon>Orchesella</taxon>
    </lineage>
</organism>
<evidence type="ECO:0000256" key="7">
    <source>
        <dbReference type="ARBA" id="ARBA00023002"/>
    </source>
</evidence>
<accession>A0ABP1S5Z7</accession>
<keyword evidence="3" id="KW-0678">Repressor</keyword>
<dbReference type="EMBL" id="CAXLJM020000160">
    <property type="protein sequence ID" value="CAL8144304.1"/>
    <property type="molecule type" value="Genomic_DNA"/>
</dbReference>
<proteinExistence type="inferred from homology"/>
<keyword evidence="18" id="KW-1185">Reference proteome</keyword>
<comment type="caution">
    <text evidence="17">The sequence shown here is derived from an EMBL/GenBank/DDBJ whole genome shotgun (WGS) entry which is preliminary data.</text>
</comment>
<dbReference type="PROSITE" id="PS51184">
    <property type="entry name" value="JMJC"/>
    <property type="match status" value="1"/>
</dbReference>
<keyword evidence="11 14" id="KW-0539">Nucleus</keyword>
<evidence type="ECO:0000256" key="6">
    <source>
        <dbReference type="ARBA" id="ARBA00022964"/>
    </source>
</evidence>
<evidence type="ECO:0000256" key="2">
    <source>
        <dbReference type="ARBA" id="ARBA00010309"/>
    </source>
</evidence>
<gene>
    <name evidence="17" type="ORF">ODALV1_LOCUS30153</name>
</gene>
<dbReference type="EC" id="1.14.11.27" evidence="14"/>
<keyword evidence="6 14" id="KW-0223">Dioxygenase</keyword>
<feature type="compositionally biased region" description="Polar residues" evidence="15">
    <location>
        <begin position="141"/>
        <end position="165"/>
    </location>
</feature>
<evidence type="ECO:0000256" key="14">
    <source>
        <dbReference type="RuleBase" id="RU366061"/>
    </source>
</evidence>
<dbReference type="Pfam" id="PF21233">
    <property type="entry name" value="WHD_RIOX1"/>
    <property type="match status" value="1"/>
</dbReference>
<keyword evidence="4 14" id="KW-0479">Metal-binding</keyword>
<comment type="similarity">
    <text evidence="2">Belongs to the ROX family. NO66 subfamily.</text>
</comment>
<evidence type="ECO:0000256" key="1">
    <source>
        <dbReference type="ARBA" id="ARBA00004123"/>
    </source>
</evidence>
<evidence type="ECO:0000256" key="8">
    <source>
        <dbReference type="ARBA" id="ARBA00023004"/>
    </source>
</evidence>
<dbReference type="InterPro" id="IPR003347">
    <property type="entry name" value="JmjC_dom"/>
</dbReference>
<evidence type="ECO:0000259" key="16">
    <source>
        <dbReference type="PROSITE" id="PS51184"/>
    </source>
</evidence>
<dbReference type="Gene3D" id="2.60.120.650">
    <property type="entry name" value="Cupin"/>
    <property type="match status" value="1"/>
</dbReference>
<feature type="region of interest" description="Disordered" evidence="15">
    <location>
        <begin position="773"/>
        <end position="876"/>
    </location>
</feature>
<keyword evidence="5" id="KW-0156">Chromatin regulator</keyword>
<dbReference type="PANTHER" id="PTHR13096:SF8">
    <property type="entry name" value="RIBOSOMAL OXYGENASE 1"/>
    <property type="match status" value="1"/>
</dbReference>
<feature type="domain" description="JmjC" evidence="16">
    <location>
        <begin position="429"/>
        <end position="572"/>
    </location>
</feature>
<dbReference type="SUPFAM" id="SSF51197">
    <property type="entry name" value="Clavaminate synthase-like"/>
    <property type="match status" value="1"/>
</dbReference>
<feature type="region of interest" description="Disordered" evidence="15">
    <location>
        <begin position="24"/>
        <end position="306"/>
    </location>
</feature>
<evidence type="ECO:0000256" key="15">
    <source>
        <dbReference type="SAM" id="MobiDB-lite"/>
    </source>
</evidence>
<dbReference type="InterPro" id="IPR039994">
    <property type="entry name" value="NO66-like"/>
</dbReference>
<comment type="catalytic activity">
    <reaction evidence="13 14">
        <text>N(6),N(6)-dimethyl-L-lysyl(36)-[histone H3] + 2 2-oxoglutarate + 2 O2 = L-lysyl(36)-[histone H3] + 2 formaldehyde + 2 succinate + 2 CO2</text>
        <dbReference type="Rhea" id="RHEA:42032"/>
        <dbReference type="Rhea" id="RHEA-COMP:9785"/>
        <dbReference type="Rhea" id="RHEA-COMP:9787"/>
        <dbReference type="ChEBI" id="CHEBI:15379"/>
        <dbReference type="ChEBI" id="CHEBI:16526"/>
        <dbReference type="ChEBI" id="CHEBI:16810"/>
        <dbReference type="ChEBI" id="CHEBI:16842"/>
        <dbReference type="ChEBI" id="CHEBI:29969"/>
        <dbReference type="ChEBI" id="CHEBI:30031"/>
        <dbReference type="ChEBI" id="CHEBI:61976"/>
        <dbReference type="EC" id="1.14.11.27"/>
    </reaction>
</comment>
<comment type="cofactor">
    <cofactor evidence="14">
        <name>Fe(2+)</name>
        <dbReference type="ChEBI" id="CHEBI:29033"/>
    </cofactor>
    <text evidence="14">Binds 1 Fe(2+) ion per subunit.</text>
</comment>
<evidence type="ECO:0000256" key="4">
    <source>
        <dbReference type="ARBA" id="ARBA00022723"/>
    </source>
</evidence>
<feature type="compositionally biased region" description="Basic residues" evidence="15">
    <location>
        <begin position="129"/>
        <end position="140"/>
    </location>
</feature>
<evidence type="ECO:0000256" key="9">
    <source>
        <dbReference type="ARBA" id="ARBA00023015"/>
    </source>
</evidence>
<dbReference type="Pfam" id="PF08007">
    <property type="entry name" value="JmjC_2"/>
    <property type="match status" value="1"/>
</dbReference>
<comment type="subcellular location">
    <subcellularLocation>
        <location evidence="1 14">Nucleus</location>
    </subcellularLocation>
</comment>
<evidence type="ECO:0000313" key="17">
    <source>
        <dbReference type="EMBL" id="CAL8144304.1"/>
    </source>
</evidence>
<comment type="function">
    <text evidence="12">Oxygenase that can act as both a histone lysine demethylase and a ribosomal histidine hydroxylase. Specifically demethylates 'Lys-4' (H3K4me) and 'Lys-36' (H3K36me) of histone H3, thereby playing a central role in histone code.</text>
</comment>
<reference evidence="17 18" key="1">
    <citation type="submission" date="2024-08" db="EMBL/GenBank/DDBJ databases">
        <authorList>
            <person name="Cucini C."/>
            <person name="Frati F."/>
        </authorList>
    </citation>
    <scope>NUCLEOTIDE SEQUENCE [LARGE SCALE GENOMIC DNA]</scope>
</reference>
<feature type="compositionally biased region" description="Acidic residues" evidence="15">
    <location>
        <begin position="828"/>
        <end position="838"/>
    </location>
</feature>
<feature type="compositionally biased region" description="Basic residues" evidence="15">
    <location>
        <begin position="225"/>
        <end position="237"/>
    </location>
</feature>
<dbReference type="Proteomes" id="UP001642540">
    <property type="component" value="Unassembled WGS sequence"/>
</dbReference>
<evidence type="ECO:0000313" key="18">
    <source>
        <dbReference type="Proteomes" id="UP001642540"/>
    </source>
</evidence>
<feature type="compositionally biased region" description="Basic residues" evidence="15">
    <location>
        <begin position="39"/>
        <end position="50"/>
    </location>
</feature>
<keyword evidence="7 14" id="KW-0560">Oxidoreductase</keyword>
<protein>
    <recommendedName>
        <fullName evidence="14">Bifunctional lysine-specific demethylase and histidyl-hydroxylase</fullName>
        <ecNumber evidence="14">1.14.11.27</ecNumber>
    </recommendedName>
</protein>
<evidence type="ECO:0000256" key="3">
    <source>
        <dbReference type="ARBA" id="ARBA00022491"/>
    </source>
</evidence>
<keyword evidence="8 14" id="KW-0408">Iron</keyword>
<feature type="compositionally biased region" description="Acidic residues" evidence="15">
    <location>
        <begin position="846"/>
        <end position="876"/>
    </location>
</feature>
<evidence type="ECO:0000256" key="5">
    <source>
        <dbReference type="ARBA" id="ARBA00022853"/>
    </source>
</evidence>
<dbReference type="PANTHER" id="PTHR13096">
    <property type="entry name" value="MINA53 MYC INDUCED NUCLEAR ANTIGEN"/>
    <property type="match status" value="1"/>
</dbReference>